<dbReference type="PANTHER" id="PTHR21340">
    <property type="entry name" value="DIADENOSINE 5,5-P1,P4-TETRAPHOSPHATE PYROPHOSPHOHYDROLASE MUTT"/>
    <property type="match status" value="1"/>
</dbReference>
<name>A0AA37Q3P1_9BACT</name>
<reference evidence="5" key="1">
    <citation type="submission" date="2022-08" db="EMBL/GenBank/DDBJ databases">
        <title>Draft genome sequencing of Roseisolibacter agri AW1220.</title>
        <authorList>
            <person name="Tobiishi Y."/>
            <person name="Tonouchi A."/>
        </authorList>
    </citation>
    <scope>NUCLEOTIDE SEQUENCE</scope>
    <source>
        <strain evidence="5">AW1220</strain>
    </source>
</reference>
<dbReference type="InterPro" id="IPR020476">
    <property type="entry name" value="Nudix_hydrolase"/>
</dbReference>
<evidence type="ECO:0000256" key="1">
    <source>
        <dbReference type="ARBA" id="ARBA00022801"/>
    </source>
</evidence>
<keyword evidence="6" id="KW-1185">Reference proteome</keyword>
<dbReference type="EMBL" id="BRXS01000004">
    <property type="protein sequence ID" value="GLC25985.1"/>
    <property type="molecule type" value="Genomic_DNA"/>
</dbReference>
<protein>
    <recommendedName>
        <fullName evidence="4">Nudix hydrolase domain-containing protein</fullName>
    </recommendedName>
</protein>
<dbReference type="PANTHER" id="PTHR21340:SF0">
    <property type="entry name" value="BIS(5'-NUCLEOSYL)-TETRAPHOSPHATASE [ASYMMETRICAL]"/>
    <property type="match status" value="1"/>
</dbReference>
<accession>A0AA37Q3P1</accession>
<gene>
    <name evidence="5" type="ORF">rosag_24980</name>
</gene>
<keyword evidence="1 2" id="KW-0378">Hydrolase</keyword>
<evidence type="ECO:0000259" key="4">
    <source>
        <dbReference type="PROSITE" id="PS51462"/>
    </source>
</evidence>
<evidence type="ECO:0000313" key="5">
    <source>
        <dbReference type="EMBL" id="GLC25985.1"/>
    </source>
</evidence>
<dbReference type="CDD" id="cd03673">
    <property type="entry name" value="NUDIX_Ap6A_hydrolase"/>
    <property type="match status" value="1"/>
</dbReference>
<dbReference type="InterPro" id="IPR020084">
    <property type="entry name" value="NUDIX_hydrolase_CS"/>
</dbReference>
<evidence type="ECO:0000313" key="6">
    <source>
        <dbReference type="Proteomes" id="UP001161325"/>
    </source>
</evidence>
<evidence type="ECO:0000256" key="2">
    <source>
        <dbReference type="RuleBase" id="RU003476"/>
    </source>
</evidence>
<dbReference type="GO" id="GO:0006167">
    <property type="term" value="P:AMP biosynthetic process"/>
    <property type="evidence" value="ECO:0007669"/>
    <property type="project" value="TreeGrafter"/>
</dbReference>
<dbReference type="Proteomes" id="UP001161325">
    <property type="component" value="Unassembled WGS sequence"/>
</dbReference>
<dbReference type="InterPro" id="IPR015797">
    <property type="entry name" value="NUDIX_hydrolase-like_dom_sf"/>
</dbReference>
<proteinExistence type="inferred from homology"/>
<organism evidence="5 6">
    <name type="scientific">Roseisolibacter agri</name>
    <dbReference type="NCBI Taxonomy" id="2014610"/>
    <lineage>
        <taxon>Bacteria</taxon>
        <taxon>Pseudomonadati</taxon>
        <taxon>Gemmatimonadota</taxon>
        <taxon>Gemmatimonadia</taxon>
        <taxon>Gemmatimonadales</taxon>
        <taxon>Gemmatimonadaceae</taxon>
        <taxon>Roseisolibacter</taxon>
    </lineage>
</organism>
<dbReference type="SUPFAM" id="SSF55811">
    <property type="entry name" value="Nudix"/>
    <property type="match status" value="1"/>
</dbReference>
<feature type="region of interest" description="Disordered" evidence="3">
    <location>
        <begin position="176"/>
        <end position="203"/>
    </location>
</feature>
<dbReference type="InterPro" id="IPR000086">
    <property type="entry name" value="NUDIX_hydrolase_dom"/>
</dbReference>
<dbReference type="Pfam" id="PF00293">
    <property type="entry name" value="NUDIX"/>
    <property type="match status" value="1"/>
</dbReference>
<dbReference type="AlphaFoldDB" id="A0AA37Q3P1"/>
<sequence>MSAGGVVFRYGAAADGAREPLFLLIRDSYRNWGFPKGHLEDGEGPECAALREVAEETGLGELAVAGVIETIDWYFRFRGRLIHKVCHFYLMRTDRASTCPQRSEGITACRWAPFDEAVALVSYANAREVLRRAHAMVCSLDGAPAADDGVPDAGGTADAAPTAVAAGDAAVALSRAGRADGSGGGGARAGRPLLGSPEPGPAR</sequence>
<feature type="domain" description="Nudix hydrolase" evidence="4">
    <location>
        <begin position="1"/>
        <end position="134"/>
    </location>
</feature>
<comment type="caution">
    <text evidence="5">The sequence shown here is derived from an EMBL/GenBank/DDBJ whole genome shotgun (WGS) entry which is preliminary data.</text>
</comment>
<dbReference type="GO" id="GO:0004081">
    <property type="term" value="F:bis(5'-nucleosyl)-tetraphosphatase (asymmetrical) activity"/>
    <property type="evidence" value="ECO:0007669"/>
    <property type="project" value="TreeGrafter"/>
</dbReference>
<dbReference type="Gene3D" id="3.90.79.10">
    <property type="entry name" value="Nucleoside Triphosphate Pyrophosphohydrolase"/>
    <property type="match status" value="1"/>
</dbReference>
<dbReference type="InterPro" id="IPR051325">
    <property type="entry name" value="Nudix_hydrolase_domain"/>
</dbReference>
<dbReference type="PROSITE" id="PS51462">
    <property type="entry name" value="NUDIX"/>
    <property type="match status" value="1"/>
</dbReference>
<comment type="similarity">
    <text evidence="2">Belongs to the Nudix hydrolase family.</text>
</comment>
<dbReference type="PRINTS" id="PR00502">
    <property type="entry name" value="NUDIXFAMILY"/>
</dbReference>
<dbReference type="PROSITE" id="PS00893">
    <property type="entry name" value="NUDIX_BOX"/>
    <property type="match status" value="1"/>
</dbReference>
<dbReference type="GO" id="GO:0006754">
    <property type="term" value="P:ATP biosynthetic process"/>
    <property type="evidence" value="ECO:0007669"/>
    <property type="project" value="TreeGrafter"/>
</dbReference>
<evidence type="ECO:0000256" key="3">
    <source>
        <dbReference type="SAM" id="MobiDB-lite"/>
    </source>
</evidence>